<evidence type="ECO:0000256" key="6">
    <source>
        <dbReference type="SAM" id="MobiDB-lite"/>
    </source>
</evidence>
<dbReference type="SUPFAM" id="SSF48647">
    <property type="entry name" value="Fungal elicitin"/>
    <property type="match status" value="1"/>
</dbReference>
<dbReference type="InterPro" id="IPR036470">
    <property type="entry name" value="Elicitin_sf"/>
</dbReference>
<dbReference type="HOGENOM" id="CLU_536920_0_0_1"/>
<dbReference type="EMBL" id="DS566029">
    <property type="status" value="NOT_ANNOTATED_CDS"/>
    <property type="molecule type" value="Genomic_DNA"/>
</dbReference>
<evidence type="ECO:0000256" key="7">
    <source>
        <dbReference type="SAM" id="SignalP"/>
    </source>
</evidence>
<feature type="compositionally biased region" description="Low complexity" evidence="6">
    <location>
        <begin position="433"/>
        <end position="508"/>
    </location>
</feature>
<keyword evidence="9" id="KW-1185">Reference proteome</keyword>
<dbReference type="InterPro" id="IPR002200">
    <property type="entry name" value="Elicitin"/>
</dbReference>
<proteinExistence type="inferred from homology"/>
<keyword evidence="3" id="KW-0964">Secreted</keyword>
<evidence type="ECO:0000256" key="1">
    <source>
        <dbReference type="ARBA" id="ARBA00004613"/>
    </source>
</evidence>
<dbReference type="GO" id="GO:0052040">
    <property type="term" value="P:symbiont-mediated perturbation of host programmed cell death"/>
    <property type="evidence" value="ECO:0007669"/>
    <property type="project" value="UniProtKB-KW"/>
</dbReference>
<name>H3GPD8_PHYRM</name>
<feature type="compositionally biased region" description="Low complexity" evidence="6">
    <location>
        <begin position="171"/>
        <end position="183"/>
    </location>
</feature>
<accession>H3GPD8</accession>
<dbReference type="Gene3D" id="1.10.239.10">
    <property type="entry name" value="Elicitin domain"/>
    <property type="match status" value="1"/>
</dbReference>
<feature type="region of interest" description="Disordered" evidence="6">
    <location>
        <begin position="431"/>
        <end position="508"/>
    </location>
</feature>
<keyword evidence="5" id="KW-1015">Disulfide bond</keyword>
<dbReference type="InParanoid" id="H3GPD8"/>
<dbReference type="eggNOG" id="ENOG502REFC">
    <property type="taxonomic scope" value="Eukaryota"/>
</dbReference>
<feature type="signal peptide" evidence="7">
    <location>
        <begin position="1"/>
        <end position="20"/>
    </location>
</feature>
<organism evidence="8 9">
    <name type="scientific">Phytophthora ramorum</name>
    <name type="common">Sudden oak death agent</name>
    <dbReference type="NCBI Taxonomy" id="164328"/>
    <lineage>
        <taxon>Eukaryota</taxon>
        <taxon>Sar</taxon>
        <taxon>Stramenopiles</taxon>
        <taxon>Oomycota</taxon>
        <taxon>Peronosporomycetes</taxon>
        <taxon>Peronosporales</taxon>
        <taxon>Peronosporaceae</taxon>
        <taxon>Phytophthora</taxon>
    </lineage>
</organism>
<evidence type="ECO:0000256" key="4">
    <source>
        <dbReference type="ARBA" id="ARBA00022978"/>
    </source>
</evidence>
<evidence type="ECO:0000256" key="3">
    <source>
        <dbReference type="ARBA" id="ARBA00022525"/>
    </source>
</evidence>
<comment type="similarity">
    <text evidence="2">Belongs to the elicitin family.</text>
</comment>
<feature type="chain" id="PRO_5003586445" evidence="7">
    <location>
        <begin position="21"/>
        <end position="508"/>
    </location>
</feature>
<dbReference type="Proteomes" id="UP000005238">
    <property type="component" value="Unassembled WGS sequence"/>
</dbReference>
<evidence type="ECO:0000256" key="5">
    <source>
        <dbReference type="ARBA" id="ARBA00023157"/>
    </source>
</evidence>
<reference evidence="9" key="1">
    <citation type="journal article" date="2006" name="Science">
        <title>Phytophthora genome sequences uncover evolutionary origins and mechanisms of pathogenesis.</title>
        <authorList>
            <person name="Tyler B.M."/>
            <person name="Tripathy S."/>
            <person name="Zhang X."/>
            <person name="Dehal P."/>
            <person name="Jiang R.H."/>
            <person name="Aerts A."/>
            <person name="Arredondo F.D."/>
            <person name="Baxter L."/>
            <person name="Bensasson D."/>
            <person name="Beynon J.L."/>
            <person name="Chapman J."/>
            <person name="Damasceno C.M."/>
            <person name="Dorrance A.E."/>
            <person name="Dou D."/>
            <person name="Dickerman A.W."/>
            <person name="Dubchak I.L."/>
            <person name="Garbelotto M."/>
            <person name="Gijzen M."/>
            <person name="Gordon S.G."/>
            <person name="Govers F."/>
            <person name="Grunwald N.J."/>
            <person name="Huang W."/>
            <person name="Ivors K.L."/>
            <person name="Jones R.W."/>
            <person name="Kamoun S."/>
            <person name="Krampis K."/>
            <person name="Lamour K.H."/>
            <person name="Lee M.K."/>
            <person name="McDonald W.H."/>
            <person name="Medina M."/>
            <person name="Meijer H.J."/>
            <person name="Nordberg E.K."/>
            <person name="Maclean D.J."/>
            <person name="Ospina-Giraldo M.D."/>
            <person name="Morris P.F."/>
            <person name="Phuntumart V."/>
            <person name="Putnam N.H."/>
            <person name="Rash S."/>
            <person name="Rose J.K."/>
            <person name="Sakihama Y."/>
            <person name="Salamov A.A."/>
            <person name="Savidor A."/>
            <person name="Scheuring C.F."/>
            <person name="Smith B.M."/>
            <person name="Sobral B.W."/>
            <person name="Terry A."/>
            <person name="Torto-Alalibo T.A."/>
            <person name="Win J."/>
            <person name="Xu Z."/>
            <person name="Zhang H."/>
            <person name="Grigoriev I.V."/>
            <person name="Rokhsar D.S."/>
            <person name="Boore J.L."/>
        </authorList>
    </citation>
    <scope>NUCLEOTIDE SEQUENCE [LARGE SCALE GENOMIC DNA]</scope>
    <source>
        <strain evidence="9">Pr102</strain>
    </source>
</reference>
<comment type="subcellular location">
    <subcellularLocation>
        <location evidence="1">Secreted</location>
    </subcellularLocation>
</comment>
<keyword evidence="4" id="KW-0928">Hypersensitive response elicitation</keyword>
<reference evidence="8" key="2">
    <citation type="submission" date="2015-06" db="UniProtKB">
        <authorList>
            <consortium name="EnsemblProtists"/>
        </authorList>
    </citation>
    <scope>IDENTIFICATION</scope>
    <source>
        <strain evidence="8">Pr102</strain>
    </source>
</reference>
<evidence type="ECO:0000313" key="9">
    <source>
        <dbReference type="Proteomes" id="UP000005238"/>
    </source>
</evidence>
<protein>
    <submittedName>
        <fullName evidence="8">Putative elicitin protein RAM2APutative elicitin protein RAM2BPutative elicitin protein RAM2C</fullName>
    </submittedName>
</protein>
<feature type="compositionally biased region" description="Acidic residues" evidence="6">
    <location>
        <begin position="184"/>
        <end position="196"/>
    </location>
</feature>
<dbReference type="GO" id="GO:0005576">
    <property type="term" value="C:extracellular region"/>
    <property type="evidence" value="ECO:0007669"/>
    <property type="project" value="UniProtKB-SubCell"/>
</dbReference>
<dbReference type="AlphaFoldDB" id="H3GPD8"/>
<dbReference type="VEuPathDB" id="FungiDB:KRP22_4554"/>
<dbReference type="VEuPathDB" id="FungiDB:KRP23_13842"/>
<dbReference type="EnsemblProtists" id="Phyra78561">
    <property type="protein sequence ID" value="Phyra78561"/>
    <property type="gene ID" value="Phyra78561"/>
</dbReference>
<dbReference type="PRINTS" id="PR00948">
    <property type="entry name" value="ELICITIN"/>
</dbReference>
<dbReference type="SMART" id="SM01187">
    <property type="entry name" value="Elicitin"/>
    <property type="match status" value="1"/>
</dbReference>
<evidence type="ECO:0000256" key="2">
    <source>
        <dbReference type="ARBA" id="ARBA00009544"/>
    </source>
</evidence>
<evidence type="ECO:0000313" key="8">
    <source>
        <dbReference type="EnsemblProtists" id="Phyra78561"/>
    </source>
</evidence>
<keyword evidence="7" id="KW-0732">Signal</keyword>
<dbReference type="Pfam" id="PF00964">
    <property type="entry name" value="Elicitin"/>
    <property type="match status" value="1"/>
</dbReference>
<feature type="region of interest" description="Disordered" evidence="6">
    <location>
        <begin position="171"/>
        <end position="196"/>
    </location>
</feature>
<dbReference type="STRING" id="164328.H3GPD8"/>
<sequence>MSSLLMLLLFCDFLENRLQTSSLALLRRIFSDFFAGNERTLLDFVRLGASIVTVMPMERTSASHRQEAARLLNQQVQLMVNYNEQHLQLSVFHYLSVRVATKNISWLRSMFLEFCGGNDSLLRQFVRRGNEVISVIPVDNQALPRQPMSVEMNPPVFPSMPTPHLMRPQALQEEQNQQYQCSEPGEDESDSDDDNEINNVNELVSVASMPPSPDNMRTCIVGILESQEEKEPWKQVFSPDALSPPFSSVKHPKLAAALKQFWTEHARAVWERSRPPKIRLASASASQNPATDWFKEIGRPCQYQVGVWVVQVCRPSTMNTKTVLAVAAAAFVGSVAAETCSSTEQTTAYSTLASVLTLSSFQGCSDDSGFSLLYSTSLPDDAQYVEMCASDNCQSLIESVAALNPPDCDLTVPTSGLVLNVYDLVSGFSGKCSSSSTTTTTTSTASSAATATEAPAATTAAPAATTAPTTTTTTTTEAPAATTETPAVTPAATTSNSTTSTTQTAIAC</sequence>